<name>A0ABP2ZTM7_ENTCL</name>
<keyword evidence="2" id="KW-1185">Reference proteome</keyword>
<dbReference type="Proteomes" id="UP000017834">
    <property type="component" value="Unassembled WGS sequence"/>
</dbReference>
<organism evidence="1 2">
    <name type="scientific">Enterobacter cloacae S611</name>
    <dbReference type="NCBI Taxonomy" id="1399146"/>
    <lineage>
        <taxon>Bacteria</taxon>
        <taxon>Pseudomonadati</taxon>
        <taxon>Pseudomonadota</taxon>
        <taxon>Gammaproteobacteria</taxon>
        <taxon>Enterobacterales</taxon>
        <taxon>Enterobacteriaceae</taxon>
        <taxon>Enterobacter</taxon>
        <taxon>Enterobacter cloacae complex</taxon>
    </lineage>
</organism>
<sequence length="41" mass="4550">MLNCRDDSPADNVRKATIIIAKHSHASTLPTGRKKREGTFL</sequence>
<dbReference type="EMBL" id="AXOM01000009">
    <property type="protein sequence ID" value="ESS60163.1"/>
    <property type="molecule type" value="Genomic_DNA"/>
</dbReference>
<comment type="caution">
    <text evidence="1">The sequence shown here is derived from an EMBL/GenBank/DDBJ whole genome shotgun (WGS) entry which is preliminary data.</text>
</comment>
<evidence type="ECO:0000313" key="1">
    <source>
        <dbReference type="EMBL" id="ESS60163.1"/>
    </source>
</evidence>
<reference evidence="1 2" key="1">
    <citation type="journal article" date="2014" name="Genome Announc.">
        <title>Draft Genome Sequence of Enterobacter cloacae Strain S611.</title>
        <authorList>
            <person name="Wang D."/>
            <person name="Han C.S."/>
            <person name="Dichosa A.E."/>
            <person name="Gleasner C.D."/>
            <person name="Johnson S.L."/>
            <person name="Daligault H.E."/>
            <person name="Davenport K.W."/>
            <person name="Li P.E."/>
            <person name="Pierson E.A."/>
            <person name="Pierson L.S.III."/>
        </authorList>
    </citation>
    <scope>NUCLEOTIDE SEQUENCE [LARGE SCALE GENOMIC DNA]</scope>
    <source>
        <strain evidence="1 2">S611</strain>
    </source>
</reference>
<proteinExistence type="predicted"/>
<accession>A0ABP2ZTM7</accession>
<evidence type="ECO:0000313" key="2">
    <source>
        <dbReference type="Proteomes" id="UP000017834"/>
    </source>
</evidence>
<gene>
    <name evidence="1" type="ORF">EDP2_3913</name>
</gene>
<protein>
    <submittedName>
        <fullName evidence="1">Uncharacterized protein</fullName>
    </submittedName>
</protein>